<dbReference type="InterPro" id="IPR028082">
    <property type="entry name" value="Peripla_BP_I"/>
</dbReference>
<dbReference type="PROSITE" id="PS51257">
    <property type="entry name" value="PROKAR_LIPOPROTEIN"/>
    <property type="match status" value="1"/>
</dbReference>
<organism evidence="2 3">
    <name type="scientific">Candidatus Mucispirillum faecigallinarum</name>
    <dbReference type="NCBI Taxonomy" id="2838699"/>
    <lineage>
        <taxon>Bacteria</taxon>
        <taxon>Pseudomonadati</taxon>
        <taxon>Deferribacterota</taxon>
        <taxon>Deferribacteres</taxon>
        <taxon>Deferribacterales</taxon>
        <taxon>Mucispirillaceae</taxon>
        <taxon>Mucispirillum</taxon>
    </lineage>
</organism>
<dbReference type="SUPFAM" id="SSF53822">
    <property type="entry name" value="Periplasmic binding protein-like I"/>
    <property type="match status" value="1"/>
</dbReference>
<evidence type="ECO:0000313" key="3">
    <source>
        <dbReference type="Proteomes" id="UP000824176"/>
    </source>
</evidence>
<keyword evidence="1" id="KW-0732">Signal</keyword>
<dbReference type="Proteomes" id="UP000824176">
    <property type="component" value="Unassembled WGS sequence"/>
</dbReference>
<proteinExistence type="predicted"/>
<dbReference type="CDD" id="cd06325">
    <property type="entry name" value="PBP1_ABC_unchar_transporter"/>
    <property type="match status" value="1"/>
</dbReference>
<reference evidence="2" key="2">
    <citation type="submission" date="2021-04" db="EMBL/GenBank/DDBJ databases">
        <authorList>
            <person name="Gilroy R."/>
        </authorList>
    </citation>
    <scope>NUCLEOTIDE SEQUENCE</scope>
    <source>
        <strain evidence="2">ChiW4-1371</strain>
    </source>
</reference>
<dbReference type="Gene3D" id="3.40.50.2300">
    <property type="match status" value="2"/>
</dbReference>
<evidence type="ECO:0000256" key="1">
    <source>
        <dbReference type="SAM" id="SignalP"/>
    </source>
</evidence>
<accession>A0A9D2GWG9</accession>
<feature type="signal peptide" evidence="1">
    <location>
        <begin position="1"/>
        <end position="15"/>
    </location>
</feature>
<gene>
    <name evidence="2" type="ORF">H9804_08685</name>
</gene>
<dbReference type="AlphaFoldDB" id="A0A9D2GWG9"/>
<dbReference type="PANTHER" id="PTHR35271:SF1">
    <property type="entry name" value="ABC TRANSPORTER, SUBSTRATE-BINDING LIPOPROTEIN"/>
    <property type="match status" value="1"/>
</dbReference>
<evidence type="ECO:0000313" key="2">
    <source>
        <dbReference type="EMBL" id="HIZ90010.1"/>
    </source>
</evidence>
<dbReference type="PANTHER" id="PTHR35271">
    <property type="entry name" value="ABC TRANSPORTER, SUBSTRATE-BINDING LIPOPROTEIN-RELATED"/>
    <property type="match status" value="1"/>
</dbReference>
<dbReference type="EMBL" id="DXAQ01000128">
    <property type="protein sequence ID" value="HIZ90010.1"/>
    <property type="molecule type" value="Genomic_DNA"/>
</dbReference>
<dbReference type="InterPro" id="IPR007487">
    <property type="entry name" value="ABC_transpt-TYRBP-like"/>
</dbReference>
<dbReference type="Pfam" id="PF04392">
    <property type="entry name" value="ABC_sub_bind"/>
    <property type="match status" value="1"/>
</dbReference>
<feature type="chain" id="PRO_5038714375" evidence="1">
    <location>
        <begin position="16"/>
        <end position="333"/>
    </location>
</feature>
<comment type="caution">
    <text evidence="2">The sequence shown here is derived from an EMBL/GenBank/DDBJ whole genome shotgun (WGS) entry which is preliminary data.</text>
</comment>
<protein>
    <submittedName>
        <fullName evidence="2">ABC transporter substrate-binding protein</fullName>
    </submittedName>
</protein>
<name>A0A9D2GWG9_9BACT</name>
<reference evidence="2" key="1">
    <citation type="journal article" date="2021" name="PeerJ">
        <title>Extensive microbial diversity within the chicken gut microbiome revealed by metagenomics and culture.</title>
        <authorList>
            <person name="Gilroy R."/>
            <person name="Ravi A."/>
            <person name="Getino M."/>
            <person name="Pursley I."/>
            <person name="Horton D.L."/>
            <person name="Alikhan N.F."/>
            <person name="Baker D."/>
            <person name="Gharbi K."/>
            <person name="Hall N."/>
            <person name="Watson M."/>
            <person name="Adriaenssens E.M."/>
            <person name="Foster-Nyarko E."/>
            <person name="Jarju S."/>
            <person name="Secka A."/>
            <person name="Antonio M."/>
            <person name="Oren A."/>
            <person name="Chaudhuri R.R."/>
            <person name="La Ragione R."/>
            <person name="Hildebrand F."/>
            <person name="Pallen M.J."/>
        </authorList>
    </citation>
    <scope>NUCLEOTIDE SEQUENCE</scope>
    <source>
        <strain evidence="2">ChiW4-1371</strain>
    </source>
</reference>
<sequence>MKKLMIISMAVVLLAAVSGCKKNEDAASQSLPTVAVAKLLAHPALNAVEQGIQDELAEKGVKVNYDFQNANADMNIATSIANKFKSDGAAVAVGIGTPMAVALLNTMKNTPIVFAAISDPVSAKLVPSIDKGGKNITGVSDAVDIENQINAFRSIVPFTKLGMIYTSSEDNSVVMNRRTKEVCDKLGIKLLSQAITNIGEIKQAAESLIGRVDAFYVVTDNNVCSSLSAVTSTAAANNLPVFSADPSSSLQFGGVLYTAGADYYTIGRLAGQQIIDILNGKKTEDIPTRFVKGAKETQTIIDNDVVKALGVTIPADLISENTIFLENGKEVKK</sequence>